<name>A0A4U6D7W0_9BACT</name>
<reference evidence="2 3" key="1">
    <citation type="submission" date="2019-05" db="EMBL/GenBank/DDBJ databases">
        <title>Dyadobacter AR-3-8 sp. nov., isolated from arctic soil.</title>
        <authorList>
            <person name="Chaudhary D.K."/>
        </authorList>
    </citation>
    <scope>NUCLEOTIDE SEQUENCE [LARGE SCALE GENOMIC DNA]</scope>
    <source>
        <strain evidence="2 3">AR-3-8</strain>
    </source>
</reference>
<dbReference type="InterPro" id="IPR026444">
    <property type="entry name" value="Secre_tail"/>
</dbReference>
<evidence type="ECO:0000313" key="3">
    <source>
        <dbReference type="Proteomes" id="UP000304900"/>
    </source>
</evidence>
<dbReference type="Gene3D" id="2.60.40.10">
    <property type="entry name" value="Immunoglobulins"/>
    <property type="match status" value="1"/>
</dbReference>
<feature type="domain" description="Secretion system C-terminal sorting" evidence="1">
    <location>
        <begin position="128"/>
        <end position="198"/>
    </location>
</feature>
<accession>A0A4U6D7W0</accession>
<dbReference type="AlphaFoldDB" id="A0A4U6D7W0"/>
<dbReference type="NCBIfam" id="TIGR04183">
    <property type="entry name" value="Por_Secre_tail"/>
    <property type="match status" value="1"/>
</dbReference>
<dbReference type="OrthoDB" id="976481at2"/>
<gene>
    <name evidence="2" type="ORF">FDK13_10470</name>
</gene>
<dbReference type="Proteomes" id="UP000304900">
    <property type="component" value="Unassembled WGS sequence"/>
</dbReference>
<dbReference type="Pfam" id="PF18962">
    <property type="entry name" value="Por_Secre_tail"/>
    <property type="match status" value="1"/>
</dbReference>
<keyword evidence="3" id="KW-1185">Reference proteome</keyword>
<protein>
    <submittedName>
        <fullName evidence="2">T9SS type A sorting domain-containing protein</fullName>
    </submittedName>
</protein>
<dbReference type="InterPro" id="IPR013783">
    <property type="entry name" value="Ig-like_fold"/>
</dbReference>
<dbReference type="EMBL" id="SZVO01000004">
    <property type="protein sequence ID" value="TKT92391.1"/>
    <property type="molecule type" value="Genomic_DNA"/>
</dbReference>
<proteinExistence type="predicted"/>
<organism evidence="2 3">
    <name type="scientific">Dyadobacter frigoris</name>
    <dbReference type="NCBI Taxonomy" id="2576211"/>
    <lineage>
        <taxon>Bacteria</taxon>
        <taxon>Pseudomonadati</taxon>
        <taxon>Bacteroidota</taxon>
        <taxon>Cytophagia</taxon>
        <taxon>Cytophagales</taxon>
        <taxon>Spirosomataceae</taxon>
        <taxon>Dyadobacter</taxon>
    </lineage>
</organism>
<evidence type="ECO:0000259" key="1">
    <source>
        <dbReference type="Pfam" id="PF18962"/>
    </source>
</evidence>
<evidence type="ECO:0000313" key="2">
    <source>
        <dbReference type="EMBL" id="TKT92391.1"/>
    </source>
</evidence>
<comment type="caution">
    <text evidence="2">The sequence shown here is derived from an EMBL/GenBank/DDBJ whole genome shotgun (WGS) entry which is preliminary data.</text>
</comment>
<dbReference type="RefSeq" id="WP_137339936.1">
    <property type="nucleotide sequence ID" value="NZ_BSQH01000007.1"/>
</dbReference>
<sequence>MSDTTSCGFTSASTQSITINVTPLPVTPSVFTATKEGNSASLKWETTMETNSERFEIERSQDGKRWINIGTKYAKGESSSTLKYSFSDENPEEGENLYRLKMIDKDQTFAYSRIRSLTFDSNIQASFYPNPVSDQLFLNVKDWNKVSAVELISVKGQSIYKSEKTLNDVIDVSRFPAGTYIVSLRYIDGNNKSYKVVISR</sequence>